<evidence type="ECO:0000313" key="1">
    <source>
        <dbReference type="EMBL" id="KAK2955696.1"/>
    </source>
</evidence>
<keyword evidence="2" id="KW-1185">Reference proteome</keyword>
<name>A0ABQ9XW58_9EUKA</name>
<evidence type="ECO:0000313" key="2">
    <source>
        <dbReference type="Proteomes" id="UP001281761"/>
    </source>
</evidence>
<comment type="caution">
    <text evidence="1">The sequence shown here is derived from an EMBL/GenBank/DDBJ whole genome shotgun (WGS) entry which is preliminary data.</text>
</comment>
<organism evidence="1 2">
    <name type="scientific">Blattamonas nauphoetae</name>
    <dbReference type="NCBI Taxonomy" id="2049346"/>
    <lineage>
        <taxon>Eukaryota</taxon>
        <taxon>Metamonada</taxon>
        <taxon>Preaxostyla</taxon>
        <taxon>Oxymonadida</taxon>
        <taxon>Blattamonas</taxon>
    </lineage>
</organism>
<sequence>MTLSEKYSPFLTWTPDDPATLDSITPAFHSLVSMVRDNLGFDEELLSKVSTFISSVATTVMFFHSFKDFLMAVGRDSINPNAKFVDSISVLVSSSHPSIFKATLSFIRKCLDCCSSSLKLDLVSSKLFPGILSSQNLQRLPLIADKSVMEDILAIFLSCIELLSTASVLTLSSASGIRPESIRDVVLREVLVPIEPSLVQISRNRYLFWWDDECKETFILLTKIFDFGPLHQPTHDFICSSCIPVVLQSLLSKTENESVRHEPISKLFSYILGVAVGWSQILAQRANIVANTGTGRVS</sequence>
<protein>
    <submittedName>
        <fullName evidence="1">Uncharacterized protein</fullName>
    </submittedName>
</protein>
<reference evidence="1 2" key="1">
    <citation type="journal article" date="2022" name="bioRxiv">
        <title>Genomics of Preaxostyla Flagellates Illuminates Evolutionary Transitions and the Path Towards Mitochondrial Loss.</title>
        <authorList>
            <person name="Novak L.V.F."/>
            <person name="Treitli S.C."/>
            <person name="Pyrih J."/>
            <person name="Halakuc P."/>
            <person name="Pipaliya S.V."/>
            <person name="Vacek V."/>
            <person name="Brzon O."/>
            <person name="Soukal P."/>
            <person name="Eme L."/>
            <person name="Dacks J.B."/>
            <person name="Karnkowska A."/>
            <person name="Elias M."/>
            <person name="Hampl V."/>
        </authorList>
    </citation>
    <scope>NUCLEOTIDE SEQUENCE [LARGE SCALE GENOMIC DNA]</scope>
    <source>
        <strain evidence="1">NAU3</strain>
        <tissue evidence="1">Gut</tissue>
    </source>
</reference>
<accession>A0ABQ9XW58</accession>
<proteinExistence type="predicted"/>
<dbReference type="Proteomes" id="UP001281761">
    <property type="component" value="Unassembled WGS sequence"/>
</dbReference>
<gene>
    <name evidence="1" type="ORF">BLNAU_9386</name>
</gene>
<dbReference type="EMBL" id="JARBJD010000064">
    <property type="protein sequence ID" value="KAK2955696.1"/>
    <property type="molecule type" value="Genomic_DNA"/>
</dbReference>